<feature type="transmembrane region" description="Helical" evidence="1">
    <location>
        <begin position="87"/>
        <end position="108"/>
    </location>
</feature>
<dbReference type="Proteomes" id="UP001155241">
    <property type="component" value="Unassembled WGS sequence"/>
</dbReference>
<feature type="transmembrane region" description="Helical" evidence="1">
    <location>
        <begin position="115"/>
        <end position="134"/>
    </location>
</feature>
<comment type="caution">
    <text evidence="2">The sequence shown here is derived from an EMBL/GenBank/DDBJ whole genome shotgun (WGS) entry which is preliminary data.</text>
</comment>
<keyword evidence="1" id="KW-0472">Membrane</keyword>
<organism evidence="2 3">
    <name type="scientific">Aeoliella straminimaris</name>
    <dbReference type="NCBI Taxonomy" id="2954799"/>
    <lineage>
        <taxon>Bacteria</taxon>
        <taxon>Pseudomonadati</taxon>
        <taxon>Planctomycetota</taxon>
        <taxon>Planctomycetia</taxon>
        <taxon>Pirellulales</taxon>
        <taxon>Lacipirellulaceae</taxon>
        <taxon>Aeoliella</taxon>
    </lineage>
</organism>
<dbReference type="InterPro" id="IPR011990">
    <property type="entry name" value="TPR-like_helical_dom_sf"/>
</dbReference>
<dbReference type="EMBL" id="JAMXLR010000092">
    <property type="protein sequence ID" value="MCO6047521.1"/>
    <property type="molecule type" value="Genomic_DNA"/>
</dbReference>
<accession>A0A9X2FJN2</accession>
<protein>
    <recommendedName>
        <fullName evidence="4">Tetratricopeptide repeat protein</fullName>
    </recommendedName>
</protein>
<keyword evidence="3" id="KW-1185">Reference proteome</keyword>
<feature type="transmembrane region" description="Helical" evidence="1">
    <location>
        <begin position="201"/>
        <end position="218"/>
    </location>
</feature>
<evidence type="ECO:0000313" key="3">
    <source>
        <dbReference type="Proteomes" id="UP001155241"/>
    </source>
</evidence>
<dbReference type="Gene3D" id="1.25.40.10">
    <property type="entry name" value="Tetratricopeptide repeat domain"/>
    <property type="match status" value="1"/>
</dbReference>
<keyword evidence="1" id="KW-0812">Transmembrane</keyword>
<keyword evidence="1" id="KW-1133">Transmembrane helix</keyword>
<evidence type="ECO:0000256" key="1">
    <source>
        <dbReference type="SAM" id="Phobius"/>
    </source>
</evidence>
<name>A0A9X2FJN2_9BACT</name>
<evidence type="ECO:0000313" key="2">
    <source>
        <dbReference type="EMBL" id="MCO6047521.1"/>
    </source>
</evidence>
<sequence length="465" mass="51251">MASFKQLKHQARHWSQRGLDALVRIGSTVLSNRGLAVMALLACAALCLGPWLRPAISRDFRGFHIPWSYLGGRPFFPPYAAVAPRPWLMNSVAVPVLLAIVAAILLVVMRRDRIAMALGLVLAVSIPAVSAALWNHPGLIEFFESEVRQRAVLREVFHHQSEELLTGGVPDRLATGGSHNTAAGHHSTVHPVFLPFRYSMYGPWMVAVACTGVLLASSGSLRHRLTYAGGWVAVGLLLAVAATWPRWVAEYHFMQAAAHEDAQQLAEAEQSLDRVKWAMPSLEFSRRYRLALGRVHYRQGIDDFYTAFFVAHQQALTGDYAEARNMLSPTINQDESSHASRELLAEILGHMAAEQVALGDFTAADHLWGEATLLAPWMPGHWIAQSTTALAANPLRAEELEQALMPRLVQVGDRIVNSDIASMIGDAYFNTGDFAKARSMYDRSIANFHLPKNANLKAQEGRLGM</sequence>
<feature type="transmembrane region" description="Helical" evidence="1">
    <location>
        <begin position="34"/>
        <end position="52"/>
    </location>
</feature>
<gene>
    <name evidence="2" type="ORF">NG895_26760</name>
</gene>
<feature type="transmembrane region" description="Helical" evidence="1">
    <location>
        <begin position="225"/>
        <end position="244"/>
    </location>
</feature>
<dbReference type="RefSeq" id="WP_252855631.1">
    <property type="nucleotide sequence ID" value="NZ_JAMXLR010000092.1"/>
</dbReference>
<dbReference type="SUPFAM" id="SSF48452">
    <property type="entry name" value="TPR-like"/>
    <property type="match status" value="1"/>
</dbReference>
<reference evidence="2" key="1">
    <citation type="submission" date="2022-06" db="EMBL/GenBank/DDBJ databases">
        <title>Aeoliella straminimaris, a novel planctomycete from sediments.</title>
        <authorList>
            <person name="Vitorino I.R."/>
            <person name="Lage O.M."/>
        </authorList>
    </citation>
    <scope>NUCLEOTIDE SEQUENCE</scope>
    <source>
        <strain evidence="2">ICT_H6.2</strain>
    </source>
</reference>
<dbReference type="AlphaFoldDB" id="A0A9X2FJN2"/>
<proteinExistence type="predicted"/>
<evidence type="ECO:0008006" key="4">
    <source>
        <dbReference type="Google" id="ProtNLM"/>
    </source>
</evidence>